<gene>
    <name evidence="1" type="ORF">DXN05_05495</name>
</gene>
<dbReference type="Proteomes" id="UP000261284">
    <property type="component" value="Unassembled WGS sequence"/>
</dbReference>
<dbReference type="AlphaFoldDB" id="A0A3E1NR84"/>
<protein>
    <submittedName>
        <fullName evidence="1">Gluconate 2-dehydrogenase subunit 3 family protein</fullName>
    </submittedName>
</protein>
<organism evidence="1 2">
    <name type="scientific">Deminuibacter soli</name>
    <dbReference type="NCBI Taxonomy" id="2291815"/>
    <lineage>
        <taxon>Bacteria</taxon>
        <taxon>Pseudomonadati</taxon>
        <taxon>Bacteroidota</taxon>
        <taxon>Chitinophagia</taxon>
        <taxon>Chitinophagales</taxon>
        <taxon>Chitinophagaceae</taxon>
        <taxon>Deminuibacter</taxon>
    </lineage>
</organism>
<evidence type="ECO:0000313" key="2">
    <source>
        <dbReference type="Proteomes" id="UP000261284"/>
    </source>
</evidence>
<dbReference type="Pfam" id="PF13618">
    <property type="entry name" value="Gluconate_2-dh3"/>
    <property type="match status" value="1"/>
</dbReference>
<dbReference type="OrthoDB" id="6385145at2"/>
<proteinExistence type="predicted"/>
<comment type="caution">
    <text evidence="1">The sequence shown here is derived from an EMBL/GenBank/DDBJ whole genome shotgun (WGS) entry which is preliminary data.</text>
</comment>
<evidence type="ECO:0000313" key="1">
    <source>
        <dbReference type="EMBL" id="RFM30410.1"/>
    </source>
</evidence>
<dbReference type="EMBL" id="QTJU01000001">
    <property type="protein sequence ID" value="RFM30410.1"/>
    <property type="molecule type" value="Genomic_DNA"/>
</dbReference>
<reference evidence="1 2" key="1">
    <citation type="submission" date="2018-08" db="EMBL/GenBank/DDBJ databases">
        <title>Chitinophagaceae sp. K23C18032701, a novel bacterium isolated from forest soil.</title>
        <authorList>
            <person name="Wang C."/>
        </authorList>
    </citation>
    <scope>NUCLEOTIDE SEQUENCE [LARGE SCALE GENOMIC DNA]</scope>
    <source>
        <strain evidence="1 2">K23C18032701</strain>
    </source>
</reference>
<dbReference type="RefSeq" id="WP_116846165.1">
    <property type="nucleotide sequence ID" value="NZ_QTJU01000001.1"/>
</dbReference>
<sequence length="189" mass="20953">MNRRDALSRVGLLMGATVIGSEFFLSGCKNTDKKGGSELSKDDIAFLDEVGETIIPTTSTPGAKSVGIGAFMNMMVKDCYTDENQKIFTEGIGKLDEASKKKNSKSFLDSTPEQRTALLNDLDAEQKAYYKSKKKEDPEHYFKLMKQLTLLGYFTSETGATKTLRYIETPGHYDGNLPYKKGDKAWATS</sequence>
<accession>A0A3E1NR84</accession>
<keyword evidence="2" id="KW-1185">Reference proteome</keyword>
<name>A0A3E1NR84_9BACT</name>
<dbReference type="InterPro" id="IPR027056">
    <property type="entry name" value="Gluconate_2DH_su3"/>
</dbReference>